<accession>A0AAW2WMR4</accession>
<dbReference type="FunFam" id="1.10.10.10:FF:000322">
    <property type="entry name" value="Probable disease resistance protein At1g63360"/>
    <property type="match status" value="1"/>
</dbReference>
<gene>
    <name evidence="11" type="ORF">Sradi_0047500</name>
</gene>
<dbReference type="EMBL" id="JACGWJ010000001">
    <property type="protein sequence ID" value="KAL0441086.1"/>
    <property type="molecule type" value="Genomic_DNA"/>
</dbReference>
<evidence type="ECO:0000259" key="9">
    <source>
        <dbReference type="Pfam" id="PF23559"/>
    </source>
</evidence>
<dbReference type="SUPFAM" id="SSF52058">
    <property type="entry name" value="L domain-like"/>
    <property type="match status" value="1"/>
</dbReference>
<keyword evidence="5" id="KW-0611">Plant defense</keyword>
<dbReference type="Gene3D" id="1.20.5.4130">
    <property type="match status" value="1"/>
</dbReference>
<keyword evidence="6" id="KW-0067">ATP-binding</keyword>
<dbReference type="InterPro" id="IPR002182">
    <property type="entry name" value="NB-ARC"/>
</dbReference>
<dbReference type="InterPro" id="IPR027417">
    <property type="entry name" value="P-loop_NTPase"/>
</dbReference>
<evidence type="ECO:0000256" key="4">
    <source>
        <dbReference type="ARBA" id="ARBA00022741"/>
    </source>
</evidence>
<dbReference type="PANTHER" id="PTHR36766:SF53">
    <property type="entry name" value="DISEASE RESISTANCE PROTEIN RPP13-LIKE"/>
    <property type="match status" value="1"/>
</dbReference>
<protein>
    <submittedName>
        <fullName evidence="11">Late blight resistance proteinR1B-16</fullName>
    </submittedName>
</protein>
<dbReference type="InterPro" id="IPR032675">
    <property type="entry name" value="LRR_dom_sf"/>
</dbReference>
<feature type="domain" description="NB-ARC" evidence="7">
    <location>
        <begin position="155"/>
        <end position="324"/>
    </location>
</feature>
<proteinExistence type="inferred from homology"/>
<dbReference type="PANTHER" id="PTHR36766">
    <property type="entry name" value="PLANT BROAD-SPECTRUM MILDEW RESISTANCE PROTEIN RPW8"/>
    <property type="match status" value="1"/>
</dbReference>
<dbReference type="Pfam" id="PF18052">
    <property type="entry name" value="Rx_N"/>
    <property type="match status" value="1"/>
</dbReference>
<feature type="domain" description="Disease resistance R13L4/SHOC-2-like LRR" evidence="10">
    <location>
        <begin position="504"/>
        <end position="740"/>
    </location>
</feature>
<dbReference type="GO" id="GO:0043531">
    <property type="term" value="F:ADP binding"/>
    <property type="evidence" value="ECO:0007669"/>
    <property type="project" value="InterPro"/>
</dbReference>
<dbReference type="InterPro" id="IPR038005">
    <property type="entry name" value="RX-like_CC"/>
</dbReference>
<evidence type="ECO:0000256" key="2">
    <source>
        <dbReference type="ARBA" id="ARBA00022614"/>
    </source>
</evidence>
<dbReference type="GO" id="GO:0051607">
    <property type="term" value="P:defense response to virus"/>
    <property type="evidence" value="ECO:0007669"/>
    <property type="project" value="UniProtKB-ARBA"/>
</dbReference>
<evidence type="ECO:0000259" key="10">
    <source>
        <dbReference type="Pfam" id="PF23598"/>
    </source>
</evidence>
<evidence type="ECO:0000256" key="1">
    <source>
        <dbReference type="ARBA" id="ARBA00008894"/>
    </source>
</evidence>
<evidence type="ECO:0000259" key="7">
    <source>
        <dbReference type="Pfam" id="PF00931"/>
    </source>
</evidence>
<dbReference type="GO" id="GO:0005524">
    <property type="term" value="F:ATP binding"/>
    <property type="evidence" value="ECO:0007669"/>
    <property type="project" value="UniProtKB-KW"/>
</dbReference>
<comment type="caution">
    <text evidence="11">The sequence shown here is derived from an EMBL/GenBank/DDBJ whole genome shotgun (WGS) entry which is preliminary data.</text>
</comment>
<reference evidence="11" key="2">
    <citation type="journal article" date="2024" name="Plant">
        <title>Genomic evolution and insights into agronomic trait innovations of Sesamum species.</title>
        <authorList>
            <person name="Miao H."/>
            <person name="Wang L."/>
            <person name="Qu L."/>
            <person name="Liu H."/>
            <person name="Sun Y."/>
            <person name="Le M."/>
            <person name="Wang Q."/>
            <person name="Wei S."/>
            <person name="Zheng Y."/>
            <person name="Lin W."/>
            <person name="Duan Y."/>
            <person name="Cao H."/>
            <person name="Xiong S."/>
            <person name="Wang X."/>
            <person name="Wei L."/>
            <person name="Li C."/>
            <person name="Ma Q."/>
            <person name="Ju M."/>
            <person name="Zhao R."/>
            <person name="Li G."/>
            <person name="Mu C."/>
            <person name="Tian Q."/>
            <person name="Mei H."/>
            <person name="Zhang T."/>
            <person name="Gao T."/>
            <person name="Zhang H."/>
        </authorList>
    </citation>
    <scope>NUCLEOTIDE SEQUENCE</scope>
    <source>
        <strain evidence="11">G02</strain>
    </source>
</reference>
<dbReference type="InterPro" id="IPR058922">
    <property type="entry name" value="WHD_DRP"/>
</dbReference>
<dbReference type="CDD" id="cd14798">
    <property type="entry name" value="RX-CC_like"/>
    <property type="match status" value="1"/>
</dbReference>
<dbReference type="Gene3D" id="3.40.50.300">
    <property type="entry name" value="P-loop containing nucleotide triphosphate hydrolases"/>
    <property type="match status" value="1"/>
</dbReference>
<organism evidence="11">
    <name type="scientific">Sesamum radiatum</name>
    <name type="common">Black benniseed</name>
    <dbReference type="NCBI Taxonomy" id="300843"/>
    <lineage>
        <taxon>Eukaryota</taxon>
        <taxon>Viridiplantae</taxon>
        <taxon>Streptophyta</taxon>
        <taxon>Embryophyta</taxon>
        <taxon>Tracheophyta</taxon>
        <taxon>Spermatophyta</taxon>
        <taxon>Magnoliopsida</taxon>
        <taxon>eudicotyledons</taxon>
        <taxon>Gunneridae</taxon>
        <taxon>Pentapetalae</taxon>
        <taxon>asterids</taxon>
        <taxon>lamiids</taxon>
        <taxon>Lamiales</taxon>
        <taxon>Pedaliaceae</taxon>
        <taxon>Sesamum</taxon>
    </lineage>
</organism>
<feature type="domain" description="Disease resistance N-terminal" evidence="8">
    <location>
        <begin position="5"/>
        <end position="90"/>
    </location>
</feature>
<dbReference type="AlphaFoldDB" id="A0AAW2WMR4"/>
<dbReference type="FunFam" id="3.40.50.300:FF:001091">
    <property type="entry name" value="Probable disease resistance protein At1g61300"/>
    <property type="match status" value="1"/>
</dbReference>
<reference evidence="11" key="1">
    <citation type="submission" date="2020-06" db="EMBL/GenBank/DDBJ databases">
        <authorList>
            <person name="Li T."/>
            <person name="Hu X."/>
            <person name="Zhang T."/>
            <person name="Song X."/>
            <person name="Zhang H."/>
            <person name="Dai N."/>
            <person name="Sheng W."/>
            <person name="Hou X."/>
            <person name="Wei L."/>
        </authorList>
    </citation>
    <scope>NUCLEOTIDE SEQUENCE</scope>
    <source>
        <strain evidence="11">G02</strain>
        <tissue evidence="11">Leaf</tissue>
    </source>
</reference>
<evidence type="ECO:0000256" key="5">
    <source>
        <dbReference type="ARBA" id="ARBA00022821"/>
    </source>
</evidence>
<evidence type="ECO:0000259" key="8">
    <source>
        <dbReference type="Pfam" id="PF18052"/>
    </source>
</evidence>
<dbReference type="SUPFAM" id="SSF52540">
    <property type="entry name" value="P-loop containing nucleoside triphosphate hydrolases"/>
    <property type="match status" value="1"/>
</dbReference>
<sequence>MADAAVEFLLDNLQQLLIHHAHLISDAKNQVEKLESDLRLFKAFLRDSTKKRRKDDSLRELVRQIRDVVYEAEDIIDALVTQAAESKSKSYFSEAFDTPGKLHSIIKDVEIVSDKVKEIYGDETRIDFANLIVGDGGPAESERPFQRRGEVVGLEDEAETLVGYLLEESQQLDVISIIGMPGLGKTTLAGKVFSAPVIQYEFPNRIWVYVSQEFTRKDIFLAILREFTRLDEDMYHKSDQELARLVSSYLDKGKFLLVMDDVWTAEDWEKLQIALPKSNKMGKVLITSRHVEVGRFANRYRDPHRLRFLTQEESWLLLQMEVFGGPKCPSELEMSGKLIVEQCDRLPLAIVVVGGMLFQKFSASNGMVATLNAWRKISESVNFEIPVRELIRMWVAEGFIQQKSSVSLEEIAENYLEDLVNRNLVMVDRRKLDGRVKTCRLHDMLRDFCIKEAGNERENFLQEMRRSSDGFEPSIAELQQFRRVCIHSNFLSFITSNPYGPRTRSLCCFSKEEITLLPENVSSIPKAFKLLRVLAVTPVVFTRFPLDLIQLIHLKYIALSSTFKVLPEVLAKLWNLQTLIIHTTSRALKVKADIWQMTQLRYLKTNASITLVIETTGKAEAAKLKTLYNLSPESCTENLCAKARNLKELGIRGRLALFLDSKGSGSCPFDFLGIMEHLENLKLLNDVSLSPPSEWKLNVPPPYKFPRHHFPRLRRLELRNCEELREVPLGLAEIPSLQIMDLHRASKSAVHSAKEIQSRKREKGDGFMLSIFPPDL</sequence>
<dbReference type="InterPro" id="IPR041118">
    <property type="entry name" value="Rx_N"/>
</dbReference>
<evidence type="ECO:0000313" key="11">
    <source>
        <dbReference type="EMBL" id="KAL0441086.1"/>
    </source>
</evidence>
<dbReference type="Gene3D" id="1.10.10.10">
    <property type="entry name" value="Winged helix-like DNA-binding domain superfamily/Winged helix DNA-binding domain"/>
    <property type="match status" value="1"/>
</dbReference>
<dbReference type="InterPro" id="IPR036388">
    <property type="entry name" value="WH-like_DNA-bd_sf"/>
</dbReference>
<dbReference type="InterPro" id="IPR055414">
    <property type="entry name" value="LRR_R13L4/SHOC2-like"/>
</dbReference>
<comment type="similarity">
    <text evidence="1">Belongs to the disease resistance NB-LRR family.</text>
</comment>
<feature type="domain" description="Disease resistance protein winged helix" evidence="9">
    <location>
        <begin position="382"/>
        <end position="448"/>
    </location>
</feature>
<dbReference type="Pfam" id="PF23559">
    <property type="entry name" value="WHD_DRP"/>
    <property type="match status" value="1"/>
</dbReference>
<name>A0AAW2WMR4_SESRA</name>
<evidence type="ECO:0000256" key="3">
    <source>
        <dbReference type="ARBA" id="ARBA00022737"/>
    </source>
</evidence>
<evidence type="ECO:0000256" key="6">
    <source>
        <dbReference type="ARBA" id="ARBA00022840"/>
    </source>
</evidence>
<keyword evidence="4" id="KW-0547">Nucleotide-binding</keyword>
<keyword evidence="3" id="KW-0677">Repeat</keyword>
<dbReference type="Gene3D" id="3.80.10.10">
    <property type="entry name" value="Ribonuclease Inhibitor"/>
    <property type="match status" value="1"/>
</dbReference>
<dbReference type="PRINTS" id="PR00364">
    <property type="entry name" value="DISEASERSIST"/>
</dbReference>
<dbReference type="Pfam" id="PF23598">
    <property type="entry name" value="LRR_14"/>
    <property type="match status" value="1"/>
</dbReference>
<keyword evidence="2" id="KW-0433">Leucine-rich repeat</keyword>
<dbReference type="Pfam" id="PF00931">
    <property type="entry name" value="NB-ARC"/>
    <property type="match status" value="1"/>
</dbReference>